<evidence type="ECO:0000259" key="4">
    <source>
        <dbReference type="Pfam" id="PF25888"/>
    </source>
</evidence>
<dbReference type="Proteomes" id="UP000051999">
    <property type="component" value="Unassembled WGS sequence"/>
</dbReference>
<evidence type="ECO:0000313" key="6">
    <source>
        <dbReference type="Proteomes" id="UP000051999"/>
    </source>
</evidence>
<feature type="domain" description="DnaB/C C-terminal" evidence="3">
    <location>
        <begin position="322"/>
        <end position="394"/>
    </location>
</feature>
<accession>A0A0R1RLK9</accession>
<dbReference type="InterPro" id="IPR058660">
    <property type="entry name" value="WHD_DnaB"/>
</dbReference>
<dbReference type="Pfam" id="PF07261">
    <property type="entry name" value="DnaB_2"/>
    <property type="match status" value="1"/>
</dbReference>
<name>A0A0R1RLK9_9LACO</name>
<feature type="region of interest" description="Disordered" evidence="2">
    <location>
        <begin position="275"/>
        <end position="295"/>
    </location>
</feature>
<feature type="compositionally biased region" description="Polar residues" evidence="2">
    <location>
        <begin position="422"/>
        <end position="435"/>
    </location>
</feature>
<sequence length="462" mass="52172">MSVMNVAPTLTPRSGFVVTLPPRDDQHLLSWQTLYAPILGVTAFGLYTGLTTFASQRPQLSNRRQHSELLTWLRLDLDHFLAARKRLEAAGLLDSFYQQDALGDVYAYQLQSPLSATAFFADDLLSVLLLQSVGQTRYDELLAKFEQPTVNVSQMKNVSADFLTVFHMSDAQLTNRPAQLSSQSDNHRAERESSLVQVDFKLLSDYLKREYVELDSVMNQRDLIATEATMYGLNERSLANFIVQATSVTTNQFDANRFKQVVAAQFQATQAVDNSVNSSDGDAQNVQTQPVTTTGDNQDQAQIKALVAAVKAYAPADFLASLKTEKNQYVSDGEQRVLAKFMDRHLFAPSVVNMLIYYLISDRDKNVLYLNDVDRVANDWAKAKVQTPEQAIDHMRNYKEEQESQRIQRQNGRAPRAREQLTDWNAQSQTPTSEVAASEDDANEIQKLRQRLNQAKKNQEDQ</sequence>
<feature type="region of interest" description="Disordered" evidence="2">
    <location>
        <begin position="399"/>
        <end position="442"/>
    </location>
</feature>
<comment type="similarity">
    <text evidence="1">Belongs to the DnaB/DnaD family.</text>
</comment>
<evidence type="ECO:0000256" key="1">
    <source>
        <dbReference type="ARBA" id="ARBA00093462"/>
    </source>
</evidence>
<feature type="domain" description="Replicative helicase loading/DNA remodeling protein DnaB N-terminal winged helix" evidence="4">
    <location>
        <begin position="31"/>
        <end position="239"/>
    </location>
</feature>
<evidence type="ECO:0000256" key="2">
    <source>
        <dbReference type="SAM" id="MobiDB-lite"/>
    </source>
</evidence>
<dbReference type="PATRIC" id="fig|1114972.6.peg.425"/>
<evidence type="ECO:0000313" key="5">
    <source>
        <dbReference type="EMBL" id="KRL57409.1"/>
    </source>
</evidence>
<dbReference type="AlphaFoldDB" id="A0A0R1RLK9"/>
<keyword evidence="6" id="KW-1185">Reference proteome</keyword>
<reference evidence="5 6" key="1">
    <citation type="journal article" date="2015" name="Genome Announc.">
        <title>Expanding the biotechnology potential of lactobacilli through comparative genomics of 213 strains and associated genera.</title>
        <authorList>
            <person name="Sun Z."/>
            <person name="Harris H.M."/>
            <person name="McCann A."/>
            <person name="Guo C."/>
            <person name="Argimon S."/>
            <person name="Zhang W."/>
            <person name="Yang X."/>
            <person name="Jeffery I.B."/>
            <person name="Cooney J.C."/>
            <person name="Kagawa T.F."/>
            <person name="Liu W."/>
            <person name="Song Y."/>
            <person name="Salvetti E."/>
            <person name="Wrobel A."/>
            <person name="Rasinkangas P."/>
            <person name="Parkhill J."/>
            <person name="Rea M.C."/>
            <person name="O'Sullivan O."/>
            <person name="Ritari J."/>
            <person name="Douillard F.P."/>
            <person name="Paul Ross R."/>
            <person name="Yang R."/>
            <person name="Briner A.E."/>
            <person name="Felis G.E."/>
            <person name="de Vos W.M."/>
            <person name="Barrangou R."/>
            <person name="Klaenhammer T.R."/>
            <person name="Caufield P.W."/>
            <person name="Cui Y."/>
            <person name="Zhang H."/>
            <person name="O'Toole P.W."/>
        </authorList>
    </citation>
    <scope>NUCLEOTIDE SEQUENCE [LARGE SCALE GENOMIC DNA]</scope>
    <source>
        <strain evidence="5 6">DSM 15814</strain>
    </source>
</reference>
<protein>
    <submittedName>
        <fullName evidence="5">Replication initiation and membrane attachment protein DnaB</fullName>
    </submittedName>
</protein>
<evidence type="ECO:0000259" key="3">
    <source>
        <dbReference type="Pfam" id="PF07261"/>
    </source>
</evidence>
<dbReference type="EMBL" id="AZFF01000001">
    <property type="protein sequence ID" value="KRL57409.1"/>
    <property type="molecule type" value="Genomic_DNA"/>
</dbReference>
<proteinExistence type="inferred from homology"/>
<dbReference type="Pfam" id="PF25888">
    <property type="entry name" value="WHD_DnaB"/>
    <property type="match status" value="1"/>
</dbReference>
<gene>
    <name evidence="5" type="ORF">FD35_GL000424</name>
</gene>
<dbReference type="eggNOG" id="COG3611">
    <property type="taxonomic scope" value="Bacteria"/>
</dbReference>
<dbReference type="InterPro" id="IPR006343">
    <property type="entry name" value="DnaB/C_C"/>
</dbReference>
<comment type="caution">
    <text evidence="5">The sequence shown here is derived from an EMBL/GenBank/DDBJ whole genome shotgun (WGS) entry which is preliminary data.</text>
</comment>
<organism evidence="5 6">
    <name type="scientific">Furfurilactobacillus rossiae DSM 15814</name>
    <dbReference type="NCBI Taxonomy" id="1114972"/>
    <lineage>
        <taxon>Bacteria</taxon>
        <taxon>Bacillati</taxon>
        <taxon>Bacillota</taxon>
        <taxon>Bacilli</taxon>
        <taxon>Lactobacillales</taxon>
        <taxon>Lactobacillaceae</taxon>
        <taxon>Furfurilactobacillus</taxon>
    </lineage>
</organism>
<dbReference type="STRING" id="1114972.FD35_GL000424"/>